<comment type="caution">
    <text evidence="2">The sequence shown here is derived from an EMBL/GenBank/DDBJ whole genome shotgun (WGS) entry which is preliminary data.</text>
</comment>
<name>A0A4V2FRN7_PSEST</name>
<organism evidence="2 3">
    <name type="scientific">Pseudonocardia sediminis</name>
    <dbReference type="NCBI Taxonomy" id="1397368"/>
    <lineage>
        <taxon>Bacteria</taxon>
        <taxon>Bacillati</taxon>
        <taxon>Actinomycetota</taxon>
        <taxon>Actinomycetes</taxon>
        <taxon>Pseudonocardiales</taxon>
        <taxon>Pseudonocardiaceae</taxon>
        <taxon>Pseudonocardia</taxon>
    </lineage>
</organism>
<keyword evidence="3" id="KW-1185">Reference proteome</keyword>
<accession>A0A4V2FRN7</accession>
<sequence length="65" mass="6658">MAHPYRCAAPKLHERGADAGGPPDSWRFGAAMPNGSRMSAAQGTGPGGGAREGQAAARPSVGRRW</sequence>
<dbReference type="Proteomes" id="UP000291591">
    <property type="component" value="Unassembled WGS sequence"/>
</dbReference>
<evidence type="ECO:0000256" key="1">
    <source>
        <dbReference type="SAM" id="MobiDB-lite"/>
    </source>
</evidence>
<reference evidence="2 3" key="1">
    <citation type="submission" date="2019-02" db="EMBL/GenBank/DDBJ databases">
        <title>Sequencing the genomes of 1000 actinobacteria strains.</title>
        <authorList>
            <person name="Klenk H.-P."/>
        </authorList>
    </citation>
    <scope>NUCLEOTIDE SEQUENCE [LARGE SCALE GENOMIC DNA]</scope>
    <source>
        <strain evidence="2 3">DSM 45779</strain>
    </source>
</reference>
<proteinExistence type="predicted"/>
<evidence type="ECO:0000313" key="3">
    <source>
        <dbReference type="Proteomes" id="UP000291591"/>
    </source>
</evidence>
<protein>
    <submittedName>
        <fullName evidence="2">Uncharacterized protein</fullName>
    </submittedName>
</protein>
<feature type="region of interest" description="Disordered" evidence="1">
    <location>
        <begin position="1"/>
        <end position="65"/>
    </location>
</feature>
<evidence type="ECO:0000313" key="2">
    <source>
        <dbReference type="EMBL" id="RZT89090.1"/>
    </source>
</evidence>
<gene>
    <name evidence="2" type="ORF">EV383_6047</name>
</gene>
<dbReference type="EMBL" id="SHKL01000001">
    <property type="protein sequence ID" value="RZT89090.1"/>
    <property type="molecule type" value="Genomic_DNA"/>
</dbReference>
<dbReference type="AlphaFoldDB" id="A0A4V2FRN7"/>